<dbReference type="GO" id="GO:0009279">
    <property type="term" value="C:cell outer membrane"/>
    <property type="evidence" value="ECO:0007669"/>
    <property type="project" value="UniProtKB-SubCell"/>
</dbReference>
<dbReference type="CDD" id="cd07185">
    <property type="entry name" value="OmpA_C-like"/>
    <property type="match status" value="1"/>
</dbReference>
<dbReference type="Gene3D" id="3.30.1330.60">
    <property type="entry name" value="OmpA-like domain"/>
    <property type="match status" value="1"/>
</dbReference>
<name>A0A3B0YBG3_9ZZZZ</name>
<dbReference type="PANTHER" id="PTHR30329:SF21">
    <property type="entry name" value="LIPOPROTEIN YIAD-RELATED"/>
    <property type="match status" value="1"/>
</dbReference>
<dbReference type="SUPFAM" id="SSF103088">
    <property type="entry name" value="OmpA-like"/>
    <property type="match status" value="1"/>
</dbReference>
<dbReference type="AlphaFoldDB" id="A0A3B0YBG3"/>
<accession>A0A3B0YBG3</accession>
<dbReference type="GO" id="GO:0051301">
    <property type="term" value="P:cell division"/>
    <property type="evidence" value="ECO:0007669"/>
    <property type="project" value="UniProtKB-KW"/>
</dbReference>
<keyword evidence="3" id="KW-0732">Signal</keyword>
<evidence type="ECO:0000256" key="5">
    <source>
        <dbReference type="ARBA" id="ARBA00023139"/>
    </source>
</evidence>
<dbReference type="NCBIfam" id="TIGR02802">
    <property type="entry name" value="Pal_lipo"/>
    <property type="match status" value="1"/>
</dbReference>
<evidence type="ECO:0000256" key="2">
    <source>
        <dbReference type="ARBA" id="ARBA00022618"/>
    </source>
</evidence>
<dbReference type="PRINTS" id="PR01021">
    <property type="entry name" value="OMPADOMAIN"/>
</dbReference>
<dbReference type="InterPro" id="IPR036737">
    <property type="entry name" value="OmpA-like_sf"/>
</dbReference>
<keyword evidence="5" id="KW-0564">Palmitate</keyword>
<sequence>MKATKLMMILALGSFITACATTKTAKPEVHAKTEVAVPAQSTVYFGFDKSDIGSDARHLITGHSSFLSAHPAKHVRLEGHTDERGSREYNVGLGERRAQSVRRLMLFQGVADNQMEPSSYGEERPAAKGHNEAGWERNRRVEIVYKN</sequence>
<dbReference type="InterPro" id="IPR006664">
    <property type="entry name" value="OMP_bac"/>
</dbReference>
<feature type="domain" description="OmpA-like" evidence="9">
    <location>
        <begin position="32"/>
        <end position="147"/>
    </location>
</feature>
<protein>
    <submittedName>
        <fullName evidence="10">Tol-Pal system peptidoglycan-associated lipoprotein PAL</fullName>
    </submittedName>
</protein>
<gene>
    <name evidence="10" type="ORF">MNBD_GAMMA12-2541</name>
</gene>
<dbReference type="InterPro" id="IPR006690">
    <property type="entry name" value="OMPA-like_CS"/>
</dbReference>
<dbReference type="HAMAP" id="MF_02204">
    <property type="entry name" value="Pal"/>
    <property type="match status" value="1"/>
</dbReference>
<evidence type="ECO:0000256" key="8">
    <source>
        <dbReference type="ARBA" id="ARBA00023306"/>
    </source>
</evidence>
<evidence type="ECO:0000259" key="9">
    <source>
        <dbReference type="PROSITE" id="PS51123"/>
    </source>
</evidence>
<dbReference type="InterPro" id="IPR006665">
    <property type="entry name" value="OmpA-like"/>
</dbReference>
<dbReference type="PROSITE" id="PS01068">
    <property type="entry name" value="OMPA_1"/>
    <property type="match status" value="1"/>
</dbReference>
<dbReference type="PROSITE" id="PS51123">
    <property type="entry name" value="OMPA_2"/>
    <property type="match status" value="1"/>
</dbReference>
<dbReference type="PANTHER" id="PTHR30329">
    <property type="entry name" value="STATOR ELEMENT OF FLAGELLAR MOTOR COMPLEX"/>
    <property type="match status" value="1"/>
</dbReference>
<dbReference type="EMBL" id="UOFL01000047">
    <property type="protein sequence ID" value="VAW73643.1"/>
    <property type="molecule type" value="Genomic_DNA"/>
</dbReference>
<dbReference type="InterPro" id="IPR014169">
    <property type="entry name" value="Pal_lipo_C"/>
</dbReference>
<evidence type="ECO:0000256" key="4">
    <source>
        <dbReference type="ARBA" id="ARBA00023136"/>
    </source>
</evidence>
<dbReference type="InterPro" id="IPR039001">
    <property type="entry name" value="Pal"/>
</dbReference>
<keyword evidence="4" id="KW-0472">Membrane</keyword>
<keyword evidence="7 10" id="KW-0449">Lipoprotein</keyword>
<dbReference type="Pfam" id="PF00691">
    <property type="entry name" value="OmpA"/>
    <property type="match status" value="1"/>
</dbReference>
<keyword evidence="8" id="KW-0131">Cell cycle</keyword>
<organism evidence="10">
    <name type="scientific">hydrothermal vent metagenome</name>
    <dbReference type="NCBI Taxonomy" id="652676"/>
    <lineage>
        <taxon>unclassified sequences</taxon>
        <taxon>metagenomes</taxon>
        <taxon>ecological metagenomes</taxon>
    </lineage>
</organism>
<evidence type="ECO:0000256" key="6">
    <source>
        <dbReference type="ARBA" id="ARBA00023237"/>
    </source>
</evidence>
<evidence type="ECO:0000256" key="3">
    <source>
        <dbReference type="ARBA" id="ARBA00022729"/>
    </source>
</evidence>
<keyword evidence="2" id="KW-0132">Cell division</keyword>
<comment type="subcellular location">
    <subcellularLocation>
        <location evidence="1">Cell outer membrane</location>
    </subcellularLocation>
</comment>
<keyword evidence="6" id="KW-0998">Cell outer membrane</keyword>
<dbReference type="InterPro" id="IPR050330">
    <property type="entry name" value="Bact_OuterMem_StrucFunc"/>
</dbReference>
<evidence type="ECO:0000256" key="7">
    <source>
        <dbReference type="ARBA" id="ARBA00023288"/>
    </source>
</evidence>
<evidence type="ECO:0000256" key="1">
    <source>
        <dbReference type="ARBA" id="ARBA00004442"/>
    </source>
</evidence>
<dbReference type="PROSITE" id="PS51257">
    <property type="entry name" value="PROKAR_LIPOPROTEIN"/>
    <property type="match status" value="1"/>
</dbReference>
<reference evidence="10" key="1">
    <citation type="submission" date="2018-06" db="EMBL/GenBank/DDBJ databases">
        <authorList>
            <person name="Zhirakovskaya E."/>
        </authorList>
    </citation>
    <scope>NUCLEOTIDE SEQUENCE</scope>
</reference>
<evidence type="ECO:0000313" key="10">
    <source>
        <dbReference type="EMBL" id="VAW73643.1"/>
    </source>
</evidence>
<proteinExistence type="inferred from homology"/>